<dbReference type="InterPro" id="IPR036396">
    <property type="entry name" value="Cyt_P450_sf"/>
</dbReference>
<feature type="non-terminal residue" evidence="5">
    <location>
        <position position="1"/>
    </location>
</feature>
<reference evidence="5 6" key="1">
    <citation type="journal article" date="2014" name="Genome Biol. Evol.">
        <title>The secreted proteins of Achlya hypogyna and Thraustotheca clavata identify the ancestral oomycete secretome and reveal gene acquisitions by horizontal gene transfer.</title>
        <authorList>
            <person name="Misner I."/>
            <person name="Blouin N."/>
            <person name="Leonard G."/>
            <person name="Richards T.A."/>
            <person name="Lane C.E."/>
        </authorList>
    </citation>
    <scope>NUCLEOTIDE SEQUENCE [LARGE SCALE GENOMIC DNA]</scope>
    <source>
        <strain evidence="5 6">ATCC 34112</strain>
    </source>
</reference>
<dbReference type="GO" id="GO:0004497">
    <property type="term" value="F:monooxygenase activity"/>
    <property type="evidence" value="ECO:0007669"/>
    <property type="project" value="InterPro"/>
</dbReference>
<dbReference type="Gene3D" id="1.20.245.10">
    <property type="entry name" value="Lipoxygenase-1, Domain 5"/>
    <property type="match status" value="1"/>
</dbReference>
<protein>
    <recommendedName>
        <fullName evidence="4">Lipoxygenase domain-containing protein</fullName>
    </recommendedName>
</protein>
<name>A0A1W0AAB0_9STRA</name>
<dbReference type="GO" id="GO:0020037">
    <property type="term" value="F:heme binding"/>
    <property type="evidence" value="ECO:0007669"/>
    <property type="project" value="InterPro"/>
</dbReference>
<keyword evidence="2" id="KW-0223">Dioxygenase</keyword>
<evidence type="ECO:0000256" key="1">
    <source>
        <dbReference type="ARBA" id="ARBA00022723"/>
    </source>
</evidence>
<proteinExistence type="predicted"/>
<dbReference type="Pfam" id="PF00305">
    <property type="entry name" value="Lipoxygenase"/>
    <property type="match status" value="1"/>
</dbReference>
<dbReference type="AlphaFoldDB" id="A0A1W0AAB0"/>
<keyword evidence="3" id="KW-0560">Oxidoreductase</keyword>
<dbReference type="InterPro" id="IPR001128">
    <property type="entry name" value="Cyt_P450"/>
</dbReference>
<evidence type="ECO:0000313" key="5">
    <source>
        <dbReference type="EMBL" id="OQS07119.1"/>
    </source>
</evidence>
<dbReference type="GO" id="GO:0005506">
    <property type="term" value="F:iron ion binding"/>
    <property type="evidence" value="ECO:0007669"/>
    <property type="project" value="InterPro"/>
</dbReference>
<dbReference type="Gene3D" id="1.10.630.10">
    <property type="entry name" value="Cytochrome P450"/>
    <property type="match status" value="1"/>
</dbReference>
<dbReference type="PANTHER" id="PTHR11771">
    <property type="entry name" value="LIPOXYGENASE"/>
    <property type="match status" value="1"/>
</dbReference>
<feature type="domain" description="Lipoxygenase" evidence="4">
    <location>
        <begin position="468"/>
        <end position="643"/>
    </location>
</feature>
<dbReference type="InterPro" id="IPR000907">
    <property type="entry name" value="LipOase"/>
</dbReference>
<comment type="caution">
    <text evidence="5">The sequence shown here is derived from an EMBL/GenBank/DDBJ whole genome shotgun (WGS) entry which is preliminary data.</text>
</comment>
<evidence type="ECO:0000259" key="4">
    <source>
        <dbReference type="PROSITE" id="PS51393"/>
    </source>
</evidence>
<dbReference type="SUPFAM" id="SSF48264">
    <property type="entry name" value="Cytochrome P450"/>
    <property type="match status" value="1"/>
</dbReference>
<dbReference type="InterPro" id="IPR013819">
    <property type="entry name" value="LipOase_C"/>
</dbReference>
<dbReference type="GO" id="GO:0016705">
    <property type="term" value="F:oxidoreductase activity, acting on paired donors, with incorporation or reduction of molecular oxygen"/>
    <property type="evidence" value="ECO:0007669"/>
    <property type="project" value="InterPro"/>
</dbReference>
<organism evidence="5 6">
    <name type="scientific">Thraustotheca clavata</name>
    <dbReference type="NCBI Taxonomy" id="74557"/>
    <lineage>
        <taxon>Eukaryota</taxon>
        <taxon>Sar</taxon>
        <taxon>Stramenopiles</taxon>
        <taxon>Oomycota</taxon>
        <taxon>Saprolegniomycetes</taxon>
        <taxon>Saprolegniales</taxon>
        <taxon>Achlyaceae</taxon>
        <taxon>Thraustotheca</taxon>
    </lineage>
</organism>
<evidence type="ECO:0000313" key="6">
    <source>
        <dbReference type="Proteomes" id="UP000243217"/>
    </source>
</evidence>
<dbReference type="OrthoDB" id="407298at2759"/>
<dbReference type="Pfam" id="PF00067">
    <property type="entry name" value="p450"/>
    <property type="match status" value="1"/>
</dbReference>
<dbReference type="Proteomes" id="UP000243217">
    <property type="component" value="Unassembled WGS sequence"/>
</dbReference>
<accession>A0A1W0AAB0</accession>
<dbReference type="EMBL" id="JNBS01000276">
    <property type="protein sequence ID" value="OQS07119.1"/>
    <property type="molecule type" value="Genomic_DNA"/>
</dbReference>
<dbReference type="GO" id="GO:0016702">
    <property type="term" value="F:oxidoreductase activity, acting on single donors with incorporation of molecular oxygen, incorporation of two atoms of oxygen"/>
    <property type="evidence" value="ECO:0007669"/>
    <property type="project" value="InterPro"/>
</dbReference>
<dbReference type="SUPFAM" id="SSF48484">
    <property type="entry name" value="Lipoxigenase"/>
    <property type="match status" value="1"/>
</dbReference>
<evidence type="ECO:0000256" key="2">
    <source>
        <dbReference type="ARBA" id="ARBA00022964"/>
    </source>
</evidence>
<keyword evidence="1" id="KW-0479">Metal-binding</keyword>
<evidence type="ECO:0000256" key="3">
    <source>
        <dbReference type="ARBA" id="ARBA00023002"/>
    </source>
</evidence>
<keyword evidence="6" id="KW-1185">Reference proteome</keyword>
<sequence length="745" mass="84002">KDCVVDYLVQQAQITDADITIELFQALIDGTDGISSLIINCVTAWVKQPGMSDKLASIRDSPDAFVDQFINEVERVYTAGPNHEYARVLTKTTFTTPKSSFSLTKGQLVVVFTESINEDVTVWSNPTSFNPSRFENGTPEPYKFTSFNLLQLVNRAQGVREEFTKAVLRSNMLSLLTCMWQMVPLQSYELSEHTVSNPTPVGQLMAVSYHKRHGLSANSVTTAGNPQDWKFLEQPEAKEYRQSVESLGEAFEDCRLDFWTHAMIQAVKNRSLVWRQPTARAEITLPKYQKVLEKVTLSGTNIEVPVEDEDTGNDLNFAQAHTFNLLRDLAPLIDNMDATWLPGEDMEGYVMGKVGMMWPRVNVHWNDRYSDRALELIAFNGVGQHLLTKLPEAHEDGSYYTIALEFMYGLAVREGFANYGGDAFFTQEGKVVKIVYGGEEYLSDNEQWEHIKMAFRGSLLARVTALDHLLGTHVTVANYLTTASREQLPPDHPLRRLIKPFTFRSVAINYSAASVLFWPKGMVDRAFAFTHESLENVWAYGLKHFSYEPFPEFVANQKIDTVELPFHQDGMDYWTICHAFVSKYVDLYFSSEEQLIRDAAVASFWQFLVEKVPVPKFPTLSLDNLKNFLAHGIFLVSAIHNHVGSIAEYVSDPAFCPSAWVKGELAGRPPTCVRAALIMAAAGLPQPSILEDFSHVMLDDDAKSICQDFTAALVKHQNVVDERNAKRVQPFQSFNPKMMEIAVSI</sequence>
<dbReference type="GO" id="GO:0034440">
    <property type="term" value="P:lipid oxidation"/>
    <property type="evidence" value="ECO:0007669"/>
    <property type="project" value="InterPro"/>
</dbReference>
<dbReference type="PROSITE" id="PS51393">
    <property type="entry name" value="LIPOXYGENASE_3"/>
    <property type="match status" value="1"/>
</dbReference>
<gene>
    <name evidence="5" type="ORF">THRCLA_00866</name>
</gene>
<dbReference type="InterPro" id="IPR036226">
    <property type="entry name" value="LipOase_C_sf"/>
</dbReference>